<evidence type="ECO:0000256" key="2">
    <source>
        <dbReference type="ARBA" id="ARBA00023125"/>
    </source>
</evidence>
<dbReference type="Proteomes" id="UP001496627">
    <property type="component" value="Unassembled WGS sequence"/>
</dbReference>
<dbReference type="PANTHER" id="PTHR30136:SF8">
    <property type="entry name" value="TRANSCRIPTIONAL REGULATORY PROTEIN"/>
    <property type="match status" value="1"/>
</dbReference>
<dbReference type="InterPro" id="IPR036388">
    <property type="entry name" value="WH-like_DNA-bd_sf"/>
</dbReference>
<reference evidence="5 6" key="1">
    <citation type="submission" date="2024-05" db="EMBL/GenBank/DDBJ databases">
        <title>Neorhizobium sp. Rsf11, a plant growth promoting and heavy metal resistant PAH-degrader.</title>
        <authorList>
            <person name="Golubev S.N."/>
            <person name="Muratova A.Y."/>
            <person name="Markelova M.I."/>
        </authorList>
    </citation>
    <scope>NUCLEOTIDE SEQUENCE [LARGE SCALE GENOMIC DNA]</scope>
    <source>
        <strain evidence="5 6">Rsf11</strain>
    </source>
</reference>
<evidence type="ECO:0000256" key="3">
    <source>
        <dbReference type="ARBA" id="ARBA00023163"/>
    </source>
</evidence>
<dbReference type="InterPro" id="IPR029016">
    <property type="entry name" value="GAF-like_dom_sf"/>
</dbReference>
<keyword evidence="2" id="KW-0238">DNA-binding</keyword>
<dbReference type="RefSeq" id="WP_227705467.1">
    <property type="nucleotide sequence ID" value="NZ_JBEAAL010000045.1"/>
</dbReference>
<accession>A0ABV0MC43</accession>
<comment type="caution">
    <text evidence="5">The sequence shown here is derived from an EMBL/GenBank/DDBJ whole genome shotgun (WGS) entry which is preliminary data.</text>
</comment>
<keyword evidence="3" id="KW-0804">Transcription</keyword>
<dbReference type="PROSITE" id="PS51078">
    <property type="entry name" value="ICLR_ED"/>
    <property type="match status" value="1"/>
</dbReference>
<gene>
    <name evidence="5" type="ORF">ABK249_31665</name>
</gene>
<name>A0ABV0MC43_9HYPH</name>
<dbReference type="InterPro" id="IPR014757">
    <property type="entry name" value="Tscrpt_reg_IclR_C"/>
</dbReference>
<dbReference type="InterPro" id="IPR050707">
    <property type="entry name" value="HTH_MetabolicPath_Reg"/>
</dbReference>
<dbReference type="PANTHER" id="PTHR30136">
    <property type="entry name" value="HELIX-TURN-HELIX TRANSCRIPTIONAL REGULATOR, ICLR FAMILY"/>
    <property type="match status" value="1"/>
</dbReference>
<dbReference type="InterPro" id="IPR036390">
    <property type="entry name" value="WH_DNA-bd_sf"/>
</dbReference>
<dbReference type="SUPFAM" id="SSF55781">
    <property type="entry name" value="GAF domain-like"/>
    <property type="match status" value="1"/>
</dbReference>
<organism evidence="5 6">
    <name type="scientific">Neorhizobium phenanthreniclasticum</name>
    <dbReference type="NCBI Taxonomy" id="3157917"/>
    <lineage>
        <taxon>Bacteria</taxon>
        <taxon>Pseudomonadati</taxon>
        <taxon>Pseudomonadota</taxon>
        <taxon>Alphaproteobacteria</taxon>
        <taxon>Hyphomicrobiales</taxon>
        <taxon>Rhizobiaceae</taxon>
        <taxon>Rhizobium/Agrobacterium group</taxon>
        <taxon>Neorhizobium</taxon>
    </lineage>
</organism>
<dbReference type="Gene3D" id="3.30.450.40">
    <property type="match status" value="1"/>
</dbReference>
<proteinExistence type="predicted"/>
<evidence type="ECO:0000256" key="1">
    <source>
        <dbReference type="ARBA" id="ARBA00023015"/>
    </source>
</evidence>
<feature type="domain" description="IclR-ED" evidence="4">
    <location>
        <begin position="79"/>
        <end position="256"/>
    </location>
</feature>
<dbReference type="InterPro" id="IPR005471">
    <property type="entry name" value="Tscrpt_reg_IclR_N"/>
</dbReference>
<dbReference type="EMBL" id="JBEAAL010000045">
    <property type="protein sequence ID" value="MEQ1409464.1"/>
    <property type="molecule type" value="Genomic_DNA"/>
</dbReference>
<protein>
    <submittedName>
        <fullName evidence="5">IclR family transcriptional regulator</fullName>
    </submittedName>
</protein>
<evidence type="ECO:0000259" key="4">
    <source>
        <dbReference type="PROSITE" id="PS51078"/>
    </source>
</evidence>
<dbReference type="SUPFAM" id="SSF46785">
    <property type="entry name" value="Winged helix' DNA-binding domain"/>
    <property type="match status" value="1"/>
</dbReference>
<evidence type="ECO:0000313" key="6">
    <source>
        <dbReference type="Proteomes" id="UP001496627"/>
    </source>
</evidence>
<dbReference type="Gene3D" id="1.10.10.10">
    <property type="entry name" value="Winged helix-like DNA-binding domain superfamily/Winged helix DNA-binding domain"/>
    <property type="match status" value="1"/>
</dbReference>
<evidence type="ECO:0000313" key="5">
    <source>
        <dbReference type="EMBL" id="MEQ1409464.1"/>
    </source>
</evidence>
<dbReference type="Pfam" id="PF09339">
    <property type="entry name" value="HTH_IclR"/>
    <property type="match status" value="1"/>
</dbReference>
<keyword evidence="6" id="KW-1185">Reference proteome</keyword>
<dbReference type="Pfam" id="PF01614">
    <property type="entry name" value="IclR_C"/>
    <property type="match status" value="1"/>
</dbReference>
<keyword evidence="1" id="KW-0805">Transcription regulation</keyword>
<sequence length="258" mass="27798">MNVEDSAETDREQGFVQTITVGYRLVQALEQGGRGQTLKAVAAAADMPSWKAYPYLVSLARMGIVVQNPDTLCYGLGPGAAMLGLSAISQADVLSLAPEKMQILQDQVQLPVYLSVLGNLGPTIVRKFDWDSQLLVTMKLGHVLPLMSSGTGAIFLSYLPLHQLTGIIRQETGRDPDLAAIEEIVTRTRRDGVAVSERAFDLAFCSVSAGIFDHEEHLVAAITILGIKGRTDLSLESRAAELVLDTTRDLSRTLGSST</sequence>